<dbReference type="InterPro" id="IPR024982">
    <property type="entry name" value="Rax2-like_C"/>
</dbReference>
<dbReference type="OrthoDB" id="2503993at2759"/>
<feature type="transmembrane region" description="Helical" evidence="2">
    <location>
        <begin position="1155"/>
        <end position="1183"/>
    </location>
</feature>
<dbReference type="GO" id="GO:1902929">
    <property type="term" value="C:plasma membrane of growing cell tip"/>
    <property type="evidence" value="ECO:0007669"/>
    <property type="project" value="TreeGrafter"/>
</dbReference>
<dbReference type="KEGG" id="lth:KLTH0G13838g"/>
<dbReference type="InterPro" id="IPR048266">
    <property type="entry name" value="Rax2-like_second"/>
</dbReference>
<evidence type="ECO:0000259" key="4">
    <source>
        <dbReference type="Pfam" id="PF12768"/>
    </source>
</evidence>
<dbReference type="SUPFAM" id="SSF50965">
    <property type="entry name" value="Galactose oxidase, central domain"/>
    <property type="match status" value="1"/>
</dbReference>
<dbReference type="PANTHER" id="PTHR31778:SF2">
    <property type="entry name" value="BUD SITE SELECTION PROTEIN RAX2"/>
    <property type="match status" value="1"/>
</dbReference>
<feature type="compositionally biased region" description="Low complexity" evidence="1">
    <location>
        <begin position="1125"/>
        <end position="1143"/>
    </location>
</feature>
<dbReference type="GeneID" id="8293917"/>
<gene>
    <name evidence="7" type="ordered locus">KLTH0G13838g</name>
</gene>
<sequence length="1214" mass="132418">MRATTCLATSVLALAKFCSGSHLDALESKLGVEVYDIPNLDLSKSKNNEVQLLGNFKDINILKYSGQKNFTGEVSGNPENALIYYSNETFLEIYSSSDSSEVFSVDHIVPFKDDAFILSGAGSISGHQLSRQLLFNLSSLEFREIFGQDLAQVNTITANGDKVFFGGSFEYEMSNQTIHSLLVWDSIKDGVEVLPFGGFGKNSTVNSILNLDNSNILFAGNFSAVDNTQQLNNINVSNTSNTSVPELGHQISLQSAAWVSDGTLDKSAIKCPSTESTGWLKTGSTQGQFELYMPEETRPSKLRVFNARDSDEQVSLFRIVTTPSNGIMNLTYLDPTTGELASCDAWCPLLSSQNLTDISSKSYPGDQVQYFENRTTLQWSESFQDFAFVNNVPVSDLTFIALDSYGSSVGLAGIELYESAYSVYANNTLNAPNCAQGSATSNALLSNSSAWDSGSSEGNYLSTSVQDSETNPFVIFYPSIIYPGVYTIDVLTPGCLEDSSCQTRGIINATIRDVQNNTLLDSIEIYQNNDYEKFDTLYSGFLDSEVKVTLEFDGAINSGTEVPVMVASKIVVNIEDFDQSVFENNTSGFINGLLHYSTSNTSSFLSELGSYSATDLAHYSVSKLPKHSNIFANMFEDDLVLFTTDGEMARLKLANNLSIEEYTFETIGKDISTISEYSGGLIIVGTFNGSSEPAARGFNGTFFNLTEFNSTVRTFSNLTLGQTEMLIFDKNIILNGTTGEKIYDTSKLTLEVASAGRNPYNDTLFQGYVLQNDYTNLNGSFFISTNSEEVSQNFWALGGKLPYDAAFVDNSTTAYAYYNPDNTSNSFGVSVMNDSGSTVQLSAWSGKVGAMASSKNDSLLAIGGKDQHTDSQLLVTNSSSGESLASYKWDSEISLNSIIFFARNNSVLVGGSFRVNNTQCSGLCLFNYQDKKWSPFLNNSIRGVINRMEIFNNSNLLIAGSFRLNETDGVSLASICLKDSSSEILHEGNITLNGFVSMDGSSNNVVAFSDTSLLQLESGKWQQISTNFTENSKFKGLDVFPLKDTTRKQKRDSSSKVLLITGSLQHAKFGSINAAFYDSGEWTPFLSSNQATSSSDLETSHVFLNRDLSDFLDYKGYLQGTFSSNTSSGTSGTPSPSGSSPSNLQRKKKKIDRGFIVLISLALALGTLAVLGLLGVIFSYFFGDSGDGYQLSKPRTDENEMIDTVPPEKLMRFI</sequence>
<keyword evidence="2" id="KW-1133">Transmembrane helix</keyword>
<dbReference type="GO" id="GO:0005935">
    <property type="term" value="C:cellular bud neck"/>
    <property type="evidence" value="ECO:0007669"/>
    <property type="project" value="TreeGrafter"/>
</dbReference>
<dbReference type="STRING" id="559295.C5DN36"/>
<dbReference type="EMBL" id="CU928171">
    <property type="protein sequence ID" value="CAR25197.1"/>
    <property type="molecule type" value="Genomic_DNA"/>
</dbReference>
<dbReference type="Proteomes" id="UP000002036">
    <property type="component" value="Chromosome G"/>
</dbReference>
<accession>C5DN36</accession>
<reference evidence="7 8" key="1">
    <citation type="journal article" date="2009" name="Genome Res.">
        <title>Comparative genomics of protoploid Saccharomycetaceae.</title>
        <authorList>
            <consortium name="The Genolevures Consortium"/>
            <person name="Souciet J.-L."/>
            <person name="Dujon B."/>
            <person name="Gaillardin C."/>
            <person name="Johnston M."/>
            <person name="Baret P.V."/>
            <person name="Cliften P."/>
            <person name="Sherman D.J."/>
            <person name="Weissenbach J."/>
            <person name="Westhof E."/>
            <person name="Wincker P."/>
            <person name="Jubin C."/>
            <person name="Poulain J."/>
            <person name="Barbe V."/>
            <person name="Segurens B."/>
            <person name="Artiguenave F."/>
            <person name="Anthouard V."/>
            <person name="Vacherie B."/>
            <person name="Val M.-E."/>
            <person name="Fulton R.S."/>
            <person name="Minx P."/>
            <person name="Wilson R."/>
            <person name="Durrens P."/>
            <person name="Jean G."/>
            <person name="Marck C."/>
            <person name="Martin T."/>
            <person name="Nikolski M."/>
            <person name="Rolland T."/>
            <person name="Seret M.-L."/>
            <person name="Casaregola S."/>
            <person name="Despons L."/>
            <person name="Fairhead C."/>
            <person name="Fischer G."/>
            <person name="Lafontaine I."/>
            <person name="Leh V."/>
            <person name="Lemaire M."/>
            <person name="de Montigny J."/>
            <person name="Neuveglise C."/>
            <person name="Thierry A."/>
            <person name="Blanc-Lenfle I."/>
            <person name="Bleykasten C."/>
            <person name="Diffels J."/>
            <person name="Fritsch E."/>
            <person name="Frangeul L."/>
            <person name="Goeffon A."/>
            <person name="Jauniaux N."/>
            <person name="Kachouri-Lafond R."/>
            <person name="Payen C."/>
            <person name="Potier S."/>
            <person name="Pribylova L."/>
            <person name="Ozanne C."/>
            <person name="Richard G.-F."/>
            <person name="Sacerdot C."/>
            <person name="Straub M.-L."/>
            <person name="Talla E."/>
        </authorList>
    </citation>
    <scope>NUCLEOTIDE SEQUENCE [LARGE SCALE GENOMIC DNA]</scope>
    <source>
        <strain evidence="8">ATCC 56472 / CBS 6340 / NRRL Y-8284</strain>
    </source>
</reference>
<dbReference type="Pfam" id="PF20843">
    <property type="entry name" value="Rax2_3"/>
    <property type="match status" value="1"/>
</dbReference>
<organism evidence="7 8">
    <name type="scientific">Lachancea thermotolerans (strain ATCC 56472 / CBS 6340 / NRRL Y-8284)</name>
    <name type="common">Yeast</name>
    <name type="synonym">Kluyveromyces thermotolerans</name>
    <dbReference type="NCBI Taxonomy" id="559295"/>
    <lineage>
        <taxon>Eukaryota</taxon>
        <taxon>Fungi</taxon>
        <taxon>Dikarya</taxon>
        <taxon>Ascomycota</taxon>
        <taxon>Saccharomycotina</taxon>
        <taxon>Saccharomycetes</taxon>
        <taxon>Saccharomycetales</taxon>
        <taxon>Saccharomycetaceae</taxon>
        <taxon>Lachancea</taxon>
    </lineage>
</organism>
<protein>
    <submittedName>
        <fullName evidence="7">KLTH0G13838p</fullName>
    </submittedName>
</protein>
<keyword evidence="2" id="KW-0812">Transmembrane</keyword>
<dbReference type="Pfam" id="PF20842">
    <property type="entry name" value="Rax2_2"/>
    <property type="match status" value="1"/>
</dbReference>
<dbReference type="Pfam" id="PF12768">
    <property type="entry name" value="Rax2"/>
    <property type="match status" value="1"/>
</dbReference>
<evidence type="ECO:0000256" key="2">
    <source>
        <dbReference type="SAM" id="Phobius"/>
    </source>
</evidence>
<evidence type="ECO:0000256" key="3">
    <source>
        <dbReference type="SAM" id="SignalP"/>
    </source>
</evidence>
<feature type="signal peptide" evidence="3">
    <location>
        <begin position="1"/>
        <end position="20"/>
    </location>
</feature>
<evidence type="ECO:0000256" key="1">
    <source>
        <dbReference type="SAM" id="MobiDB-lite"/>
    </source>
</evidence>
<dbReference type="AlphaFoldDB" id="C5DN36"/>
<dbReference type="InParanoid" id="C5DN36"/>
<evidence type="ECO:0000313" key="7">
    <source>
        <dbReference type="EMBL" id="CAR25197.1"/>
    </source>
</evidence>
<dbReference type="FunCoup" id="C5DN36">
    <property type="interactions" value="91"/>
</dbReference>
<dbReference type="eggNOG" id="ENOG502QQZD">
    <property type="taxonomic scope" value="Eukaryota"/>
</dbReference>
<dbReference type="InterPro" id="IPR048265">
    <property type="entry name" value="Rax2-like_third"/>
</dbReference>
<keyword evidence="8" id="KW-1185">Reference proteome</keyword>
<feature type="domain" description="Rax2-like third" evidence="6">
    <location>
        <begin position="423"/>
        <end position="574"/>
    </location>
</feature>
<feature type="domain" description="Rax2-like C-terminal" evidence="4">
    <location>
        <begin position="880"/>
        <end position="1111"/>
    </location>
</feature>
<keyword evidence="2" id="KW-0472">Membrane</keyword>
<dbReference type="RefSeq" id="XP_002555634.1">
    <property type="nucleotide sequence ID" value="XM_002555588.1"/>
</dbReference>
<proteinExistence type="predicted"/>
<keyword evidence="3" id="KW-0732">Signal</keyword>
<dbReference type="HOGENOM" id="CLU_005863_0_0_1"/>
<feature type="region of interest" description="Disordered" evidence="1">
    <location>
        <begin position="1125"/>
        <end position="1145"/>
    </location>
</feature>
<dbReference type="GO" id="GO:0000282">
    <property type="term" value="P:cellular bud site selection"/>
    <property type="evidence" value="ECO:0007669"/>
    <property type="project" value="TreeGrafter"/>
</dbReference>
<dbReference type="PANTHER" id="PTHR31778">
    <property type="entry name" value="BUD SITE SELECTION PROTEIN RAX2"/>
    <property type="match status" value="1"/>
</dbReference>
<name>C5DN36_LACTC</name>
<evidence type="ECO:0000259" key="5">
    <source>
        <dbReference type="Pfam" id="PF20842"/>
    </source>
</evidence>
<dbReference type="OMA" id="NMYTPGC"/>
<dbReference type="InterPro" id="IPR011043">
    <property type="entry name" value="Gal_Oxase/kelch_b-propeller"/>
</dbReference>
<feature type="chain" id="PRO_5002950550" evidence="3">
    <location>
        <begin position="21"/>
        <end position="1214"/>
    </location>
</feature>
<evidence type="ECO:0000313" key="8">
    <source>
        <dbReference type="Proteomes" id="UP000002036"/>
    </source>
</evidence>
<dbReference type="GO" id="GO:0005621">
    <property type="term" value="C:cellular bud scar"/>
    <property type="evidence" value="ECO:0007669"/>
    <property type="project" value="TreeGrafter"/>
</dbReference>
<evidence type="ECO:0000259" key="6">
    <source>
        <dbReference type="Pfam" id="PF20843"/>
    </source>
</evidence>
<feature type="domain" description="Rax2-like second" evidence="5">
    <location>
        <begin position="248"/>
        <end position="411"/>
    </location>
</feature>